<dbReference type="SUPFAM" id="SSF161266">
    <property type="entry name" value="Gam-like"/>
    <property type="match status" value="1"/>
</dbReference>
<dbReference type="Pfam" id="PF07352">
    <property type="entry name" value="Phage_Mu_Gam"/>
    <property type="match status" value="1"/>
</dbReference>
<gene>
    <name evidence="1" type="ORF">D3H84_07975</name>
</gene>
<reference evidence="1" key="1">
    <citation type="submission" date="2018-09" db="EMBL/GenBank/DDBJ databases">
        <authorList>
            <consortium name="NARMS: The National Antimicrobial Resistance Monitoring System"/>
        </authorList>
    </citation>
    <scope>NUCLEOTIDE SEQUENCE</scope>
    <source>
        <strain evidence="1">FSIS11813124</strain>
    </source>
</reference>
<feature type="non-terminal residue" evidence="1">
    <location>
        <position position="1"/>
    </location>
</feature>
<dbReference type="InterPro" id="IPR009951">
    <property type="entry name" value="Host-nuc_inhib_Gam"/>
</dbReference>
<sequence>KRSKEFTFGKIGYRLSKSVSLPRVKEKLENLIKALKSYGLNDCITYKEELNKDAIAELEDSTLVKLGLKRVVKDNFRIEPKIESLEIEK</sequence>
<protein>
    <submittedName>
        <fullName evidence="1">Host-nuclease inhibitor protein Gam</fullName>
    </submittedName>
</protein>
<organism evidence="1">
    <name type="scientific">Campylobacter coli</name>
    <dbReference type="NCBI Taxonomy" id="195"/>
    <lineage>
        <taxon>Bacteria</taxon>
        <taxon>Pseudomonadati</taxon>
        <taxon>Campylobacterota</taxon>
        <taxon>Epsilonproteobacteria</taxon>
        <taxon>Campylobacterales</taxon>
        <taxon>Campylobacteraceae</taxon>
        <taxon>Campylobacter</taxon>
    </lineage>
</organism>
<name>A0A5T2CVG5_CAMCO</name>
<dbReference type="EMBL" id="AACTJP010000024">
    <property type="protein sequence ID" value="EAM0447969.1"/>
    <property type="molecule type" value="Genomic_DNA"/>
</dbReference>
<comment type="caution">
    <text evidence="1">The sequence shown here is derived from an EMBL/GenBank/DDBJ whole genome shotgun (WGS) entry which is preliminary data.</text>
</comment>
<dbReference type="AlphaFoldDB" id="A0A5T2CVG5"/>
<proteinExistence type="predicted"/>
<accession>A0A5T2CVG5</accession>
<dbReference type="GO" id="GO:0042262">
    <property type="term" value="P:DNA protection"/>
    <property type="evidence" value="ECO:0007669"/>
    <property type="project" value="InterPro"/>
</dbReference>
<evidence type="ECO:0000313" key="1">
    <source>
        <dbReference type="EMBL" id="EAM0447969.1"/>
    </source>
</evidence>
<dbReference type="GO" id="GO:0003690">
    <property type="term" value="F:double-stranded DNA binding"/>
    <property type="evidence" value="ECO:0007669"/>
    <property type="project" value="InterPro"/>
</dbReference>